<dbReference type="GO" id="GO:0016705">
    <property type="term" value="F:oxidoreductase activity, acting on paired donors, with incorporation or reduction of molecular oxygen"/>
    <property type="evidence" value="ECO:0007669"/>
    <property type="project" value="InterPro"/>
</dbReference>
<keyword evidence="4" id="KW-0812">Transmembrane</keyword>
<evidence type="ECO:0000256" key="6">
    <source>
        <dbReference type="ARBA" id="ARBA00022989"/>
    </source>
</evidence>
<keyword evidence="7" id="KW-0560">Oxidoreductase</keyword>
<dbReference type="PANTHER" id="PTHR47947:SF26">
    <property type="entry name" value="CYTOCHROME P450"/>
    <property type="match status" value="1"/>
</dbReference>
<dbReference type="GO" id="GO:0004497">
    <property type="term" value="F:monooxygenase activity"/>
    <property type="evidence" value="ECO:0007669"/>
    <property type="project" value="InterPro"/>
</dbReference>
<name>A0A835IKH1_9MAGN</name>
<dbReference type="InterPro" id="IPR050651">
    <property type="entry name" value="Plant_Cytochrome_P450_Monoox"/>
</dbReference>
<keyword evidence="5" id="KW-0479">Metal-binding</keyword>
<accession>A0A835IKH1</accession>
<organism evidence="10 11">
    <name type="scientific">Coptis chinensis</name>
    <dbReference type="NCBI Taxonomy" id="261450"/>
    <lineage>
        <taxon>Eukaryota</taxon>
        <taxon>Viridiplantae</taxon>
        <taxon>Streptophyta</taxon>
        <taxon>Embryophyta</taxon>
        <taxon>Tracheophyta</taxon>
        <taxon>Spermatophyta</taxon>
        <taxon>Magnoliopsida</taxon>
        <taxon>Ranunculales</taxon>
        <taxon>Ranunculaceae</taxon>
        <taxon>Coptidoideae</taxon>
        <taxon>Coptis</taxon>
    </lineage>
</organism>
<comment type="cofactor">
    <cofactor evidence="1">
        <name>heme</name>
        <dbReference type="ChEBI" id="CHEBI:30413"/>
    </cofactor>
</comment>
<proteinExistence type="predicted"/>
<comment type="subcellular location">
    <subcellularLocation>
        <location evidence="2">Membrane</location>
    </subcellularLocation>
</comment>
<keyword evidence="3" id="KW-0349">Heme</keyword>
<dbReference type="GO" id="GO:0020037">
    <property type="term" value="F:heme binding"/>
    <property type="evidence" value="ECO:0007669"/>
    <property type="project" value="InterPro"/>
</dbReference>
<dbReference type="InterPro" id="IPR036396">
    <property type="entry name" value="Cyt_P450_sf"/>
</dbReference>
<dbReference type="EMBL" id="JADFTS010000002">
    <property type="protein sequence ID" value="KAF9618814.1"/>
    <property type="molecule type" value="Genomic_DNA"/>
</dbReference>
<keyword evidence="9" id="KW-0472">Membrane</keyword>
<evidence type="ECO:0000256" key="1">
    <source>
        <dbReference type="ARBA" id="ARBA00001971"/>
    </source>
</evidence>
<protein>
    <submittedName>
        <fullName evidence="10">Uncharacterized protein</fullName>
    </submittedName>
</protein>
<comment type="caution">
    <text evidence="10">The sequence shown here is derived from an EMBL/GenBank/DDBJ whole genome shotgun (WGS) entry which is preliminary data.</text>
</comment>
<evidence type="ECO:0000256" key="2">
    <source>
        <dbReference type="ARBA" id="ARBA00004370"/>
    </source>
</evidence>
<evidence type="ECO:0000256" key="7">
    <source>
        <dbReference type="ARBA" id="ARBA00023002"/>
    </source>
</evidence>
<dbReference type="GO" id="GO:0005506">
    <property type="term" value="F:iron ion binding"/>
    <property type="evidence" value="ECO:0007669"/>
    <property type="project" value="InterPro"/>
</dbReference>
<evidence type="ECO:0000256" key="4">
    <source>
        <dbReference type="ARBA" id="ARBA00022692"/>
    </source>
</evidence>
<evidence type="ECO:0000256" key="9">
    <source>
        <dbReference type="ARBA" id="ARBA00023136"/>
    </source>
</evidence>
<dbReference type="AlphaFoldDB" id="A0A835IKH1"/>
<keyword evidence="11" id="KW-1185">Reference proteome</keyword>
<dbReference type="Gene3D" id="1.10.630.10">
    <property type="entry name" value="Cytochrome P450"/>
    <property type="match status" value="1"/>
</dbReference>
<dbReference type="Proteomes" id="UP000631114">
    <property type="component" value="Unassembled WGS sequence"/>
</dbReference>
<sequence length="93" mass="10635">MLNVWKVQQDPTVWSDPSEFRPETYLSGNSVISMDVKGQHFEIGTRSIQFCFDMATPLNSKVDMTETSSITNYKGTLLEVILTPRLNSRLYDN</sequence>
<keyword evidence="6" id="KW-1133">Transmembrane helix</keyword>
<dbReference type="SUPFAM" id="SSF48264">
    <property type="entry name" value="Cytochrome P450"/>
    <property type="match status" value="1"/>
</dbReference>
<reference evidence="10 11" key="1">
    <citation type="submission" date="2020-10" db="EMBL/GenBank/DDBJ databases">
        <title>The Coptis chinensis genome and diversification of protoberbering-type alkaloids.</title>
        <authorList>
            <person name="Wang B."/>
            <person name="Shu S."/>
            <person name="Song C."/>
            <person name="Liu Y."/>
        </authorList>
    </citation>
    <scope>NUCLEOTIDE SEQUENCE [LARGE SCALE GENOMIC DNA]</scope>
    <source>
        <strain evidence="10">HL-2020</strain>
        <tissue evidence="10">Leaf</tissue>
    </source>
</reference>
<evidence type="ECO:0000256" key="8">
    <source>
        <dbReference type="ARBA" id="ARBA00023004"/>
    </source>
</evidence>
<evidence type="ECO:0000313" key="11">
    <source>
        <dbReference type="Proteomes" id="UP000631114"/>
    </source>
</evidence>
<evidence type="ECO:0000256" key="5">
    <source>
        <dbReference type="ARBA" id="ARBA00022723"/>
    </source>
</evidence>
<dbReference type="GO" id="GO:0016020">
    <property type="term" value="C:membrane"/>
    <property type="evidence" value="ECO:0007669"/>
    <property type="project" value="UniProtKB-SubCell"/>
</dbReference>
<gene>
    <name evidence="10" type="ORF">IFM89_002682</name>
</gene>
<evidence type="ECO:0000256" key="3">
    <source>
        <dbReference type="ARBA" id="ARBA00022617"/>
    </source>
</evidence>
<dbReference type="PANTHER" id="PTHR47947">
    <property type="entry name" value="CYTOCHROME P450 82C3-RELATED"/>
    <property type="match status" value="1"/>
</dbReference>
<evidence type="ECO:0000313" key="10">
    <source>
        <dbReference type="EMBL" id="KAF9618814.1"/>
    </source>
</evidence>
<keyword evidence="8" id="KW-0408">Iron</keyword>